<comment type="subcellular location">
    <subcellularLocation>
        <location evidence="1">Cell membrane</location>
        <topology evidence="1">Peripheral membrane protein</topology>
        <orientation evidence="1">Cytoplasmic side</orientation>
    </subcellularLocation>
</comment>
<name>A0A7G9GKH4_9FIRM</name>
<sequence>MEHKTYAMQVQGLKKKFKEKTVLNGVDFQVEKGTIFSLLGSNGAGKTTTIKILTTLLEPDEGMVLVAGIDVCKDIKKIHEQISLTGQFVAVDEALTGMENLMMMAKLYRVKEPKKEVQQLLSYFSLETAQHKKVSTYSGGMRRKLDIAMSLIHKPSIIFLDEPTTGLDPQSRRAMWAIVKELKNQGVTIFLTTQYLEEAEELADHIAILHEGKIIKEGTPQQLKSILPKHVLELQLSNQISYEKTIDLLKQYQLHKEETIWTVSITFQDVLNELMDILQQMKKADIQIQDFRWKQTTMEDVFMKMIGKEHAYETVDK</sequence>
<dbReference type="InterPro" id="IPR025302">
    <property type="entry name" value="DrrA1/2-like_C"/>
</dbReference>
<dbReference type="PANTHER" id="PTHR42711">
    <property type="entry name" value="ABC TRANSPORTER ATP-BINDING PROTEIN"/>
    <property type="match status" value="1"/>
</dbReference>
<dbReference type="InterPro" id="IPR005894">
    <property type="entry name" value="DrrA"/>
</dbReference>
<dbReference type="PROSITE" id="PS00211">
    <property type="entry name" value="ABC_TRANSPORTER_1"/>
    <property type="match status" value="1"/>
</dbReference>
<feature type="domain" description="ABC transporter" evidence="9">
    <location>
        <begin position="8"/>
        <end position="236"/>
    </location>
</feature>
<dbReference type="RefSeq" id="WP_117536566.1">
    <property type="nucleotide sequence ID" value="NZ_CP060636.1"/>
</dbReference>
<evidence type="ECO:0000313" key="11">
    <source>
        <dbReference type="Proteomes" id="UP000515856"/>
    </source>
</evidence>
<evidence type="ECO:0000256" key="7">
    <source>
        <dbReference type="ARBA" id="ARBA00023136"/>
    </source>
</evidence>
<proteinExistence type="inferred from homology"/>
<dbReference type="GO" id="GO:0016887">
    <property type="term" value="F:ATP hydrolysis activity"/>
    <property type="evidence" value="ECO:0007669"/>
    <property type="project" value="InterPro"/>
</dbReference>
<keyword evidence="5 10" id="KW-0067">ATP-binding</keyword>
<gene>
    <name evidence="10" type="ORF">H9Q80_13695</name>
</gene>
<dbReference type="InterPro" id="IPR003593">
    <property type="entry name" value="AAA+_ATPase"/>
</dbReference>
<dbReference type="InterPro" id="IPR050763">
    <property type="entry name" value="ABC_transporter_ATP-binding"/>
</dbReference>
<organism evidence="10 11">
    <name type="scientific">[Eubacterium] hominis</name>
    <dbReference type="NCBI Taxonomy" id="2764325"/>
    <lineage>
        <taxon>Bacteria</taxon>
        <taxon>Bacillati</taxon>
        <taxon>Bacillota</taxon>
        <taxon>Erysipelotrichia</taxon>
        <taxon>Erysipelotrichales</taxon>
        <taxon>Erysipelotrichaceae</taxon>
        <taxon>Amedibacillus</taxon>
    </lineage>
</organism>
<evidence type="ECO:0000256" key="8">
    <source>
        <dbReference type="ARBA" id="ARBA00049985"/>
    </source>
</evidence>
<keyword evidence="6" id="KW-1278">Translocase</keyword>
<keyword evidence="2" id="KW-0813">Transport</keyword>
<dbReference type="InterPro" id="IPR003439">
    <property type="entry name" value="ABC_transporter-like_ATP-bd"/>
</dbReference>
<evidence type="ECO:0000259" key="9">
    <source>
        <dbReference type="PROSITE" id="PS50893"/>
    </source>
</evidence>
<dbReference type="PROSITE" id="PS50893">
    <property type="entry name" value="ABC_TRANSPORTER_2"/>
    <property type="match status" value="1"/>
</dbReference>
<accession>A0A7G9GKH4</accession>
<keyword evidence="4" id="KW-0547">Nucleotide-binding</keyword>
<evidence type="ECO:0000256" key="2">
    <source>
        <dbReference type="ARBA" id="ARBA00022448"/>
    </source>
</evidence>
<dbReference type="Pfam" id="PF13732">
    <property type="entry name" value="DrrA1-3_C"/>
    <property type="match status" value="1"/>
</dbReference>
<protein>
    <submittedName>
        <fullName evidence="10">ATP-binding cassette domain-containing protein</fullName>
    </submittedName>
</protein>
<dbReference type="EMBL" id="CP060636">
    <property type="protein sequence ID" value="QNM11306.1"/>
    <property type="molecule type" value="Genomic_DNA"/>
</dbReference>
<evidence type="ECO:0000256" key="4">
    <source>
        <dbReference type="ARBA" id="ARBA00022741"/>
    </source>
</evidence>
<evidence type="ECO:0000256" key="3">
    <source>
        <dbReference type="ARBA" id="ARBA00022475"/>
    </source>
</evidence>
<dbReference type="GO" id="GO:0005524">
    <property type="term" value="F:ATP binding"/>
    <property type="evidence" value="ECO:0007669"/>
    <property type="project" value="UniProtKB-KW"/>
</dbReference>
<dbReference type="Gene3D" id="3.40.50.300">
    <property type="entry name" value="P-loop containing nucleotide triphosphate hydrolases"/>
    <property type="match status" value="1"/>
</dbReference>
<evidence type="ECO:0000256" key="1">
    <source>
        <dbReference type="ARBA" id="ARBA00004413"/>
    </source>
</evidence>
<dbReference type="AlphaFoldDB" id="A0A7G9GKH4"/>
<keyword evidence="11" id="KW-1185">Reference proteome</keyword>
<dbReference type="InterPro" id="IPR017871">
    <property type="entry name" value="ABC_transporter-like_CS"/>
</dbReference>
<evidence type="ECO:0000313" key="10">
    <source>
        <dbReference type="EMBL" id="QNM11306.1"/>
    </source>
</evidence>
<evidence type="ECO:0000256" key="5">
    <source>
        <dbReference type="ARBA" id="ARBA00022840"/>
    </source>
</evidence>
<keyword evidence="7" id="KW-0472">Membrane</keyword>
<keyword evidence="3" id="KW-1003">Cell membrane</keyword>
<dbReference type="Pfam" id="PF00005">
    <property type="entry name" value="ABC_tran"/>
    <property type="match status" value="1"/>
</dbReference>
<dbReference type="NCBIfam" id="TIGR01188">
    <property type="entry name" value="drrA"/>
    <property type="match status" value="1"/>
</dbReference>
<dbReference type="SMART" id="SM00382">
    <property type="entry name" value="AAA"/>
    <property type="match status" value="1"/>
</dbReference>
<dbReference type="GO" id="GO:0043215">
    <property type="term" value="P:daunorubicin transport"/>
    <property type="evidence" value="ECO:0007669"/>
    <property type="project" value="InterPro"/>
</dbReference>
<comment type="similarity">
    <text evidence="8">Belongs to the ABC transporter superfamily. Drug exporter-1 (DrugE1) (TC 3.A.1.105) family.</text>
</comment>
<dbReference type="KEGG" id="ehn:H9Q80_13695"/>
<evidence type="ECO:0000256" key="6">
    <source>
        <dbReference type="ARBA" id="ARBA00022967"/>
    </source>
</evidence>
<dbReference type="PANTHER" id="PTHR42711:SF5">
    <property type="entry name" value="ABC TRANSPORTER ATP-BINDING PROTEIN NATA"/>
    <property type="match status" value="1"/>
</dbReference>
<dbReference type="SUPFAM" id="SSF52540">
    <property type="entry name" value="P-loop containing nucleoside triphosphate hydrolases"/>
    <property type="match status" value="1"/>
</dbReference>
<reference evidence="10 11" key="1">
    <citation type="submission" date="2020-08" db="EMBL/GenBank/DDBJ databases">
        <authorList>
            <person name="Liu C."/>
            <person name="Sun Q."/>
        </authorList>
    </citation>
    <scope>NUCLEOTIDE SEQUENCE [LARGE SCALE GENOMIC DNA]</scope>
    <source>
        <strain evidence="10 11">NSJ-61</strain>
    </source>
</reference>
<dbReference type="Proteomes" id="UP000515856">
    <property type="component" value="Chromosome"/>
</dbReference>
<dbReference type="GO" id="GO:0005886">
    <property type="term" value="C:plasma membrane"/>
    <property type="evidence" value="ECO:0007669"/>
    <property type="project" value="UniProtKB-SubCell"/>
</dbReference>
<dbReference type="InterPro" id="IPR027417">
    <property type="entry name" value="P-loop_NTPase"/>
</dbReference>
<dbReference type="FunFam" id="3.40.50.300:FF:000589">
    <property type="entry name" value="ABC transporter, ATP-binding subunit"/>
    <property type="match status" value="1"/>
</dbReference>
<dbReference type="GO" id="GO:1900753">
    <property type="term" value="P:doxorubicin transport"/>
    <property type="evidence" value="ECO:0007669"/>
    <property type="project" value="InterPro"/>
</dbReference>